<evidence type="ECO:0000256" key="1">
    <source>
        <dbReference type="ARBA" id="ARBA00022723"/>
    </source>
</evidence>
<dbReference type="Pfam" id="PF00643">
    <property type="entry name" value="zf-B_box"/>
    <property type="match status" value="1"/>
</dbReference>
<dbReference type="SMART" id="SM00336">
    <property type="entry name" value="BBOX"/>
    <property type="match status" value="1"/>
</dbReference>
<dbReference type="PRINTS" id="PR01407">
    <property type="entry name" value="BUTYPHLNCDUF"/>
</dbReference>
<dbReference type="PROSITE" id="PS50119">
    <property type="entry name" value="ZF_BBOX"/>
    <property type="match status" value="1"/>
</dbReference>
<dbReference type="Gene3D" id="3.30.40.10">
    <property type="entry name" value="Zinc/RING finger domain, C3HC4 (zinc finger)"/>
    <property type="match status" value="1"/>
</dbReference>
<dbReference type="InterPro" id="IPR003877">
    <property type="entry name" value="SPRY_dom"/>
</dbReference>
<evidence type="ECO:0000256" key="4">
    <source>
        <dbReference type="PROSITE-ProRule" id="PRU00024"/>
    </source>
</evidence>
<dbReference type="SUPFAM" id="SSF57850">
    <property type="entry name" value="RING/U-box"/>
    <property type="match status" value="1"/>
</dbReference>
<evidence type="ECO:0000259" key="7">
    <source>
        <dbReference type="PROSITE" id="PS50188"/>
    </source>
</evidence>
<evidence type="ECO:0000259" key="5">
    <source>
        <dbReference type="PROSITE" id="PS50089"/>
    </source>
</evidence>
<dbReference type="InterPro" id="IPR001870">
    <property type="entry name" value="B30.2/SPRY"/>
</dbReference>
<dbReference type="EMBL" id="FR907765">
    <property type="protein sequence ID" value="CDQ87255.1"/>
    <property type="molecule type" value="Genomic_DNA"/>
</dbReference>
<evidence type="ECO:0000259" key="6">
    <source>
        <dbReference type="PROSITE" id="PS50119"/>
    </source>
</evidence>
<dbReference type="Pfam" id="PF00622">
    <property type="entry name" value="SPRY"/>
    <property type="match status" value="1"/>
</dbReference>
<evidence type="ECO:0000256" key="3">
    <source>
        <dbReference type="ARBA" id="ARBA00022833"/>
    </source>
</evidence>
<dbReference type="PROSITE" id="PS50188">
    <property type="entry name" value="B302_SPRY"/>
    <property type="match status" value="1"/>
</dbReference>
<dbReference type="PROSITE" id="PS50089">
    <property type="entry name" value="ZF_RING_2"/>
    <property type="match status" value="1"/>
</dbReference>
<feature type="domain" description="B box-type" evidence="6">
    <location>
        <begin position="111"/>
        <end position="152"/>
    </location>
</feature>
<dbReference type="InterPro" id="IPR013083">
    <property type="entry name" value="Znf_RING/FYVE/PHD"/>
</dbReference>
<evidence type="ECO:0000313" key="9">
    <source>
        <dbReference type="Proteomes" id="UP000193380"/>
    </source>
</evidence>
<dbReference type="InterPro" id="IPR017907">
    <property type="entry name" value="Znf_RING_CS"/>
</dbReference>
<dbReference type="AlphaFoldDB" id="A0A060YDR0"/>
<dbReference type="GO" id="GO:0008270">
    <property type="term" value="F:zinc ion binding"/>
    <property type="evidence" value="ECO:0007669"/>
    <property type="project" value="UniProtKB-KW"/>
</dbReference>
<sequence length="508" mass="57473">MNSEQRELTVKLKYRTSVLSEQLQCPVCLCLFTDPVSLPCDHTFCRPCISAHLLRSSAKSQSRCPECRGPFSQKDLRAHRVLTNMADVAREEEVSGIAARGPEAPQGRTVASELVCPEHDEKFKLFCETDQRLVCVICRDGEKHRGHTFTPVKEAAKISKNVLRGALGFLVKENREMEGLNQQQASEIIKTKEKSKSLSAHISSCFEELHQFLRRREEELKEEQEREEKKTVAAMLKNDCVIENRLMIGREMEVTLQSALAIPESDYFLEVRGVSQESSYWLSCGLPFIISDLMRVCVYRSRVRGLFVTPDSLNLGLYETHLPFCMWKEMLKVIKPVPVRLTLSSSDDSYLKVSEGGASVRHADRKGGFGFNYYHDYAATTTVVSTETVQTGQHYWEVEVGGKLDWGVGLKVKEDSGKEEIMLHLKPEKGLVFSHDGDPGTQAEAQARPRKVGLYLDCDRERVSFYDADSMVLLHSSWCSFISPCSLCLCPGPYMQGRNNNPLTVCWY</sequence>
<dbReference type="STRING" id="8022.A0A060YDR0"/>
<reference evidence="8" key="2">
    <citation type="submission" date="2014-03" db="EMBL/GenBank/DDBJ databases">
        <authorList>
            <person name="Genoscope - CEA"/>
        </authorList>
    </citation>
    <scope>NUCLEOTIDE SEQUENCE</scope>
</reference>
<accession>A0A060YDR0</accession>
<dbReference type="InterPro" id="IPR043136">
    <property type="entry name" value="B30.2/SPRY_sf"/>
</dbReference>
<name>A0A060YDR0_ONCMY</name>
<dbReference type="PROSITE" id="PS00518">
    <property type="entry name" value="ZF_RING_1"/>
    <property type="match status" value="1"/>
</dbReference>
<feature type="domain" description="B30.2/SPRY" evidence="7">
    <location>
        <begin position="318"/>
        <end position="508"/>
    </location>
</feature>
<evidence type="ECO:0000313" key="8">
    <source>
        <dbReference type="EMBL" id="CDQ87255.1"/>
    </source>
</evidence>
<keyword evidence="1" id="KW-0479">Metal-binding</keyword>
<organism evidence="8 9">
    <name type="scientific">Oncorhynchus mykiss</name>
    <name type="common">Rainbow trout</name>
    <name type="synonym">Salmo gairdneri</name>
    <dbReference type="NCBI Taxonomy" id="8022"/>
    <lineage>
        <taxon>Eukaryota</taxon>
        <taxon>Metazoa</taxon>
        <taxon>Chordata</taxon>
        <taxon>Craniata</taxon>
        <taxon>Vertebrata</taxon>
        <taxon>Euteleostomi</taxon>
        <taxon>Actinopterygii</taxon>
        <taxon>Neopterygii</taxon>
        <taxon>Teleostei</taxon>
        <taxon>Protacanthopterygii</taxon>
        <taxon>Salmoniformes</taxon>
        <taxon>Salmonidae</taxon>
        <taxon>Salmoninae</taxon>
        <taxon>Oncorhynchus</taxon>
    </lineage>
</organism>
<keyword evidence="2 4" id="KW-0863">Zinc-finger</keyword>
<dbReference type="SUPFAM" id="SSF57845">
    <property type="entry name" value="B-box zinc-binding domain"/>
    <property type="match status" value="1"/>
</dbReference>
<keyword evidence="3" id="KW-0862">Zinc</keyword>
<dbReference type="Gene3D" id="2.60.120.920">
    <property type="match status" value="1"/>
</dbReference>
<feature type="domain" description="RING-type" evidence="5">
    <location>
        <begin position="25"/>
        <end position="68"/>
    </location>
</feature>
<dbReference type="Pfam" id="PF13445">
    <property type="entry name" value="zf-RING_UBOX"/>
    <property type="match status" value="1"/>
</dbReference>
<dbReference type="SMART" id="SM00184">
    <property type="entry name" value="RING"/>
    <property type="match status" value="1"/>
</dbReference>
<dbReference type="InterPro" id="IPR027370">
    <property type="entry name" value="Znf-RING_euk"/>
</dbReference>
<dbReference type="Proteomes" id="UP000193380">
    <property type="component" value="Unassembled WGS sequence"/>
</dbReference>
<dbReference type="InterPro" id="IPR000315">
    <property type="entry name" value="Znf_B-box"/>
</dbReference>
<dbReference type="PaxDb" id="8022-A0A060YDR0"/>
<dbReference type="SUPFAM" id="SSF49899">
    <property type="entry name" value="Concanavalin A-like lectins/glucanases"/>
    <property type="match status" value="1"/>
</dbReference>
<reference evidence="8" key="1">
    <citation type="journal article" date="2014" name="Nat. Commun.">
        <title>The rainbow trout genome provides novel insights into evolution after whole-genome duplication in vertebrates.</title>
        <authorList>
            <person name="Berthelot C."/>
            <person name="Brunet F."/>
            <person name="Chalopin D."/>
            <person name="Juanchich A."/>
            <person name="Bernard M."/>
            <person name="Noel B."/>
            <person name="Bento P."/>
            <person name="Da Silva C."/>
            <person name="Labadie K."/>
            <person name="Alberti A."/>
            <person name="Aury J.M."/>
            <person name="Louis A."/>
            <person name="Dehais P."/>
            <person name="Bardou P."/>
            <person name="Montfort J."/>
            <person name="Klopp C."/>
            <person name="Cabau C."/>
            <person name="Gaspin C."/>
            <person name="Thorgaard G.H."/>
            <person name="Boussaha M."/>
            <person name="Quillet E."/>
            <person name="Guyomard R."/>
            <person name="Galiana D."/>
            <person name="Bobe J."/>
            <person name="Volff J.N."/>
            <person name="Genet C."/>
            <person name="Wincker P."/>
            <person name="Jaillon O."/>
            <person name="Roest Crollius H."/>
            <person name="Guiguen Y."/>
        </authorList>
    </citation>
    <scope>NUCLEOTIDE SEQUENCE [LARGE SCALE GENOMIC DNA]</scope>
</reference>
<dbReference type="InterPro" id="IPR013320">
    <property type="entry name" value="ConA-like_dom_sf"/>
</dbReference>
<dbReference type="InterPro" id="IPR001841">
    <property type="entry name" value="Znf_RING"/>
</dbReference>
<gene>
    <name evidence="8" type="ORF">GSONMT00026152001</name>
</gene>
<dbReference type="CDD" id="cd19800">
    <property type="entry name" value="Bbox2_xNF7-like"/>
    <property type="match status" value="1"/>
</dbReference>
<dbReference type="InterPro" id="IPR003879">
    <property type="entry name" value="Butyrophylin_SPRY"/>
</dbReference>
<dbReference type="Gene3D" id="3.30.160.60">
    <property type="entry name" value="Classic Zinc Finger"/>
    <property type="match status" value="1"/>
</dbReference>
<dbReference type="PANTHER" id="PTHR24103">
    <property type="entry name" value="E3 UBIQUITIN-PROTEIN LIGASE TRIM"/>
    <property type="match status" value="1"/>
</dbReference>
<evidence type="ECO:0000256" key="2">
    <source>
        <dbReference type="ARBA" id="ARBA00022771"/>
    </source>
</evidence>
<dbReference type="InterPro" id="IPR050143">
    <property type="entry name" value="TRIM/RBCC"/>
</dbReference>
<proteinExistence type="predicted"/>
<protein>
    <submittedName>
        <fullName evidence="8">Uncharacterized protein</fullName>
    </submittedName>
</protein>